<evidence type="ECO:0000313" key="1">
    <source>
        <dbReference type="EMBL" id="MET6990061.1"/>
    </source>
</evidence>
<evidence type="ECO:0008006" key="3">
    <source>
        <dbReference type="Google" id="ProtNLM"/>
    </source>
</evidence>
<comment type="caution">
    <text evidence="1">The sequence shown here is derived from an EMBL/GenBank/DDBJ whole genome shotgun (WGS) entry which is preliminary data.</text>
</comment>
<proteinExistence type="predicted"/>
<organism evidence="1 2">
    <name type="scientific">Sediminicola arcticus</name>
    <dbReference type="NCBI Taxonomy" id="1574308"/>
    <lineage>
        <taxon>Bacteria</taxon>
        <taxon>Pseudomonadati</taxon>
        <taxon>Bacteroidota</taxon>
        <taxon>Flavobacteriia</taxon>
        <taxon>Flavobacteriales</taxon>
        <taxon>Flavobacteriaceae</taxon>
        <taxon>Sediminicola</taxon>
    </lineage>
</organism>
<gene>
    <name evidence="1" type="ORF">ABXZ36_05320</name>
</gene>
<reference evidence="1 2" key="1">
    <citation type="submission" date="2024-07" db="EMBL/GenBank/DDBJ databases">
        <title>The genome sequence of type strain Sediminicola arcticus GDMCC 1.2805.</title>
        <authorList>
            <person name="Liu Y."/>
        </authorList>
    </citation>
    <scope>NUCLEOTIDE SEQUENCE [LARGE SCALE GENOMIC DNA]</scope>
    <source>
        <strain evidence="1 2">GDMCC 1.2805</strain>
    </source>
</reference>
<name>A0ABV2SSC8_9FLAO</name>
<sequence>MDSLKENVSIRITTEDKLKIYKKADELYMTPSSLMRQIVLRNLQKY</sequence>
<dbReference type="EMBL" id="JBEXAE010000002">
    <property type="protein sequence ID" value="MET6990061.1"/>
    <property type="molecule type" value="Genomic_DNA"/>
</dbReference>
<dbReference type="RefSeq" id="WP_354614451.1">
    <property type="nucleotide sequence ID" value="NZ_JBEXAE010000002.1"/>
</dbReference>
<evidence type="ECO:0000313" key="2">
    <source>
        <dbReference type="Proteomes" id="UP001549799"/>
    </source>
</evidence>
<keyword evidence="2" id="KW-1185">Reference proteome</keyword>
<dbReference type="Proteomes" id="UP001549799">
    <property type="component" value="Unassembled WGS sequence"/>
</dbReference>
<accession>A0ABV2SSC8</accession>
<protein>
    <recommendedName>
        <fullName evidence="3">CopG family transcriptional regulator</fullName>
    </recommendedName>
</protein>